<feature type="chain" id="PRO_5045848094" evidence="5">
    <location>
        <begin position="24"/>
        <end position="329"/>
    </location>
</feature>
<keyword evidence="8" id="KW-1185">Reference proteome</keyword>
<dbReference type="Pfam" id="PF01497">
    <property type="entry name" value="Peripla_BP_2"/>
    <property type="match status" value="1"/>
</dbReference>
<dbReference type="PROSITE" id="PS50983">
    <property type="entry name" value="FE_B12_PBP"/>
    <property type="match status" value="1"/>
</dbReference>
<evidence type="ECO:0000256" key="5">
    <source>
        <dbReference type="SAM" id="SignalP"/>
    </source>
</evidence>
<dbReference type="RefSeq" id="WP_377850875.1">
    <property type="nucleotide sequence ID" value="NZ_JBHLZU010000006.1"/>
</dbReference>
<evidence type="ECO:0000256" key="4">
    <source>
        <dbReference type="ARBA" id="ARBA00022729"/>
    </source>
</evidence>
<dbReference type="Gene3D" id="3.40.50.1980">
    <property type="entry name" value="Nitrogenase molybdenum iron protein domain"/>
    <property type="match status" value="2"/>
</dbReference>
<dbReference type="PROSITE" id="PS51257">
    <property type="entry name" value="PROKAR_LIPOPROTEIN"/>
    <property type="match status" value="1"/>
</dbReference>
<reference evidence="7 8" key="1">
    <citation type="submission" date="2024-09" db="EMBL/GenBank/DDBJ databases">
        <authorList>
            <person name="Sun Q."/>
            <person name="Mori K."/>
        </authorList>
    </citation>
    <scope>NUCLEOTIDE SEQUENCE [LARGE SCALE GENOMIC DNA]</scope>
    <source>
        <strain evidence="7 8">TBRC 7907</strain>
    </source>
</reference>
<comment type="subcellular location">
    <subcellularLocation>
        <location evidence="1">Cell envelope</location>
    </subcellularLocation>
</comment>
<protein>
    <submittedName>
        <fullName evidence="7">ABC transporter substrate-binding protein</fullName>
    </submittedName>
</protein>
<keyword evidence="4 5" id="KW-0732">Signal</keyword>
<dbReference type="InterPro" id="IPR006311">
    <property type="entry name" value="TAT_signal"/>
</dbReference>
<dbReference type="SUPFAM" id="SSF53807">
    <property type="entry name" value="Helical backbone' metal receptor"/>
    <property type="match status" value="1"/>
</dbReference>
<evidence type="ECO:0000259" key="6">
    <source>
        <dbReference type="PROSITE" id="PS50983"/>
    </source>
</evidence>
<feature type="signal peptide" evidence="5">
    <location>
        <begin position="1"/>
        <end position="23"/>
    </location>
</feature>
<dbReference type="PANTHER" id="PTHR30532:SF24">
    <property type="entry name" value="FERRIC ENTEROBACTIN-BINDING PERIPLASMIC PROTEIN FEPB"/>
    <property type="match status" value="1"/>
</dbReference>
<evidence type="ECO:0000256" key="1">
    <source>
        <dbReference type="ARBA" id="ARBA00004196"/>
    </source>
</evidence>
<evidence type="ECO:0000313" key="8">
    <source>
        <dbReference type="Proteomes" id="UP001589693"/>
    </source>
</evidence>
<feature type="domain" description="Fe/B12 periplasmic-binding" evidence="6">
    <location>
        <begin position="53"/>
        <end position="329"/>
    </location>
</feature>
<organism evidence="7 8">
    <name type="scientific">Allokutzneria oryzae</name>
    <dbReference type="NCBI Taxonomy" id="1378989"/>
    <lineage>
        <taxon>Bacteria</taxon>
        <taxon>Bacillati</taxon>
        <taxon>Actinomycetota</taxon>
        <taxon>Actinomycetes</taxon>
        <taxon>Pseudonocardiales</taxon>
        <taxon>Pseudonocardiaceae</taxon>
        <taxon>Allokutzneria</taxon>
    </lineage>
</organism>
<evidence type="ECO:0000313" key="7">
    <source>
        <dbReference type="EMBL" id="MFB9903719.1"/>
    </source>
</evidence>
<sequence>MTTSRRGFLGATGLLALSGLLSACGGGSGAATGTAWEFTDDRGAKAGRPARPQKIVAQITAAAALWDLGIRPVGVFGPQKRPDGSAEVMVGNIDLAATQSLGTTFGELNLDKYATLRPDLMVTVLYGDQLWYVPKESTPTIETLSPVVGIRQDGRSVRASIEAYITLAEALGADIRTPAITGAKAAFDKAATRLSESAKAKPGLKVLAVSATKDKLYIATPAYHGDLRLFRELGVDVVAPAAPDPAFEALSWEQAERYQADVILVDSRAATAIPRSELNAIPTWSRHPAVRAGQVHEWAAETPCSYQRFAPVLTALADVLDKSRADVVA</sequence>
<proteinExistence type="inferred from homology"/>
<dbReference type="InterPro" id="IPR002491">
    <property type="entry name" value="ABC_transptr_periplasmic_BD"/>
</dbReference>
<comment type="similarity">
    <text evidence="2">Belongs to the bacterial solute-binding protein 8 family.</text>
</comment>
<evidence type="ECO:0000256" key="2">
    <source>
        <dbReference type="ARBA" id="ARBA00008814"/>
    </source>
</evidence>
<dbReference type="PANTHER" id="PTHR30532">
    <property type="entry name" value="IRON III DICITRATE-BINDING PERIPLASMIC PROTEIN"/>
    <property type="match status" value="1"/>
</dbReference>
<dbReference type="PROSITE" id="PS51318">
    <property type="entry name" value="TAT"/>
    <property type="match status" value="1"/>
</dbReference>
<dbReference type="InterPro" id="IPR051313">
    <property type="entry name" value="Bact_iron-sidero_bind"/>
</dbReference>
<keyword evidence="3" id="KW-0813">Transport</keyword>
<accession>A0ABV5ZVQ4</accession>
<comment type="caution">
    <text evidence="7">The sequence shown here is derived from an EMBL/GenBank/DDBJ whole genome shotgun (WGS) entry which is preliminary data.</text>
</comment>
<evidence type="ECO:0000256" key="3">
    <source>
        <dbReference type="ARBA" id="ARBA00022448"/>
    </source>
</evidence>
<name>A0ABV5ZVQ4_9PSEU</name>
<dbReference type="EMBL" id="JBHLZU010000006">
    <property type="protein sequence ID" value="MFB9903719.1"/>
    <property type="molecule type" value="Genomic_DNA"/>
</dbReference>
<dbReference type="Proteomes" id="UP001589693">
    <property type="component" value="Unassembled WGS sequence"/>
</dbReference>
<gene>
    <name evidence="7" type="ORF">ACFFQA_07200</name>
</gene>